<keyword evidence="5" id="KW-1185">Reference proteome</keyword>
<dbReference type="EMBL" id="SJPT01000003">
    <property type="protein sequence ID" value="TWU23903.1"/>
    <property type="molecule type" value="Genomic_DNA"/>
</dbReference>
<keyword evidence="2" id="KW-1133">Transmembrane helix</keyword>
<name>A0A5C6CG22_9BACT</name>
<reference evidence="4 5" key="1">
    <citation type="submission" date="2019-02" db="EMBL/GenBank/DDBJ databases">
        <title>Deep-cultivation of Planctomycetes and their phenomic and genomic characterization uncovers novel biology.</title>
        <authorList>
            <person name="Wiegand S."/>
            <person name="Jogler M."/>
            <person name="Boedeker C."/>
            <person name="Pinto D."/>
            <person name="Vollmers J."/>
            <person name="Rivas-Marin E."/>
            <person name="Kohn T."/>
            <person name="Peeters S.H."/>
            <person name="Heuer A."/>
            <person name="Rast P."/>
            <person name="Oberbeckmann S."/>
            <person name="Bunk B."/>
            <person name="Jeske O."/>
            <person name="Meyerdierks A."/>
            <person name="Storesund J.E."/>
            <person name="Kallscheuer N."/>
            <person name="Luecker S."/>
            <person name="Lage O.M."/>
            <person name="Pohl T."/>
            <person name="Merkel B.J."/>
            <person name="Hornburger P."/>
            <person name="Mueller R.-W."/>
            <person name="Bruemmer F."/>
            <person name="Labrenz M."/>
            <person name="Spormann A.M."/>
            <person name="Op Den Camp H."/>
            <person name="Overmann J."/>
            <person name="Amann R."/>
            <person name="Jetten M.S.M."/>
            <person name="Mascher T."/>
            <person name="Medema M.H."/>
            <person name="Devos D.P."/>
            <person name="Kaster A.-K."/>
            <person name="Ovreas L."/>
            <person name="Rohde M."/>
            <person name="Galperin M.Y."/>
            <person name="Jogler C."/>
        </authorList>
    </citation>
    <scope>NUCLEOTIDE SEQUENCE [LARGE SCALE GENOMIC DNA]</scope>
    <source>
        <strain evidence="4 5">Pla52o</strain>
    </source>
</reference>
<feature type="transmembrane region" description="Helical" evidence="2">
    <location>
        <begin position="31"/>
        <end position="53"/>
    </location>
</feature>
<comment type="caution">
    <text evidence="4">The sequence shown here is derived from an EMBL/GenBank/DDBJ whole genome shotgun (WGS) entry which is preliminary data.</text>
</comment>
<evidence type="ECO:0000313" key="5">
    <source>
        <dbReference type="Proteomes" id="UP000316304"/>
    </source>
</evidence>
<evidence type="ECO:0000256" key="2">
    <source>
        <dbReference type="SAM" id="Phobius"/>
    </source>
</evidence>
<proteinExistence type="predicted"/>
<keyword evidence="2" id="KW-0812">Transmembrane</keyword>
<protein>
    <submittedName>
        <fullName evidence="4">TadE-like protein</fullName>
    </submittedName>
</protein>
<dbReference type="OrthoDB" id="280645at2"/>
<feature type="domain" description="TadE-like" evidence="3">
    <location>
        <begin position="32"/>
        <end position="74"/>
    </location>
</feature>
<dbReference type="RefSeq" id="WP_146594190.1">
    <property type="nucleotide sequence ID" value="NZ_SJPT01000003.1"/>
</dbReference>
<dbReference type="AlphaFoldDB" id="A0A5C6CG22"/>
<evidence type="ECO:0000259" key="3">
    <source>
        <dbReference type="Pfam" id="PF07811"/>
    </source>
</evidence>
<keyword evidence="2" id="KW-0472">Membrane</keyword>
<dbReference type="Proteomes" id="UP000316304">
    <property type="component" value="Unassembled WGS sequence"/>
</dbReference>
<dbReference type="InterPro" id="IPR012495">
    <property type="entry name" value="TadE-like_dom"/>
</dbReference>
<organism evidence="4 5">
    <name type="scientific">Novipirellula galeiformis</name>
    <dbReference type="NCBI Taxonomy" id="2528004"/>
    <lineage>
        <taxon>Bacteria</taxon>
        <taxon>Pseudomonadati</taxon>
        <taxon>Planctomycetota</taxon>
        <taxon>Planctomycetia</taxon>
        <taxon>Pirellulales</taxon>
        <taxon>Pirellulaceae</taxon>
        <taxon>Novipirellula</taxon>
    </lineage>
</organism>
<feature type="region of interest" description="Disordered" evidence="1">
    <location>
        <begin position="1"/>
        <end position="24"/>
    </location>
</feature>
<dbReference type="Pfam" id="PF07811">
    <property type="entry name" value="TadE"/>
    <property type="match status" value="1"/>
</dbReference>
<evidence type="ECO:0000256" key="1">
    <source>
        <dbReference type="SAM" id="MobiDB-lite"/>
    </source>
</evidence>
<gene>
    <name evidence="4" type="ORF">Pla52o_18260</name>
</gene>
<evidence type="ECO:0000313" key="4">
    <source>
        <dbReference type="EMBL" id="TWU23903.1"/>
    </source>
</evidence>
<sequence length="156" mass="16498">MMSMSLQASIGGHGPVSRGSRTQSTARQKSCGIAAVEFAVVLPPLLLLVLVSVEMARAITVQHSLQEASMNGCRIYALRDTTQQKASKMIELSLNEAGISGHSIQFSPATKGEITKEMQPVTVAISVPYNQVGVGVQWFLAGSTVTARTTLPAESP</sequence>
<accession>A0A5C6CG22</accession>